<feature type="compositionally biased region" description="Basic and acidic residues" evidence="7">
    <location>
        <begin position="27"/>
        <end position="37"/>
    </location>
</feature>
<evidence type="ECO:0000256" key="7">
    <source>
        <dbReference type="SAM" id="MobiDB-lite"/>
    </source>
</evidence>
<evidence type="ECO:0000256" key="4">
    <source>
        <dbReference type="ARBA" id="ARBA00022900"/>
    </source>
</evidence>
<feature type="region of interest" description="Disordered" evidence="7">
    <location>
        <begin position="25"/>
        <end position="47"/>
    </location>
</feature>
<dbReference type="SMART" id="SM00093">
    <property type="entry name" value="SERPIN"/>
    <property type="match status" value="1"/>
</dbReference>
<proteinExistence type="inferred from homology"/>
<keyword evidence="3 8" id="KW-0732">Signal</keyword>
<evidence type="ECO:0000256" key="3">
    <source>
        <dbReference type="ARBA" id="ARBA00022729"/>
    </source>
</evidence>
<evidence type="ECO:0000256" key="5">
    <source>
        <dbReference type="ARBA" id="ARBA00023180"/>
    </source>
</evidence>
<evidence type="ECO:0000256" key="1">
    <source>
        <dbReference type="ARBA" id="ARBA00009500"/>
    </source>
</evidence>
<evidence type="ECO:0000256" key="2">
    <source>
        <dbReference type="ARBA" id="ARBA00022690"/>
    </source>
</evidence>
<dbReference type="FunFam" id="2.30.39.10:FF:000002">
    <property type="entry name" value="Serpin family D member 1"/>
    <property type="match status" value="1"/>
</dbReference>
<evidence type="ECO:0000313" key="10">
    <source>
        <dbReference type="Proteomes" id="UP001190640"/>
    </source>
</evidence>
<name>A0AA97IZ99_EUBMA</name>
<dbReference type="InterPro" id="IPR042178">
    <property type="entry name" value="Serpin_sf_1"/>
</dbReference>
<dbReference type="GO" id="GO:0004867">
    <property type="term" value="F:serine-type endopeptidase inhibitor activity"/>
    <property type="evidence" value="ECO:0007669"/>
    <property type="project" value="UniProtKB-KW"/>
</dbReference>
<sequence length="424" mass="47667">MSNIYLCVLLAGLCVLANCHHVPGHQGGHDGHEHPQEDQPPTESHQENGLLSYRKIAPSALDFTLKFYHQVHPKADGKNIFFSPVSIVSAFLLVALGAKGNTLDQILSGLCYNQSMTSMQEIDDGVHHLLQWLNRPEAKLELSTGSALFTADKFQLQQEILNKARDLFHADVVPANFKNPEEAVTQINSYIERKTHGKLVDVVKGLDPEMAMVLVNYVFMKGYWEKPFNHELTRKKAFSINNETTVQVDMMYRDGYYLTYHDDELDCDVVQIPYQGNASALFILPQKGKLHQVEQALGREVFLKWEASQKLRRIELSLPKVSLYTSHDVKEALIGLGVTEVFTDQADLSAFTGHPDLKISKAYHKAYLNIHENGTEAAAATVIEIVPTSLPPAVIFDRPYLLMVADHVARVPLFFARIMNPIEH</sequence>
<dbReference type="Proteomes" id="UP001190640">
    <property type="component" value="Chromosome 2"/>
</dbReference>
<keyword evidence="4" id="KW-0722">Serine protease inhibitor</keyword>
<dbReference type="InterPro" id="IPR000215">
    <property type="entry name" value="Serpin_fam"/>
</dbReference>
<keyword evidence="2" id="KW-0646">Protease inhibitor</keyword>
<dbReference type="AlphaFoldDB" id="A0AA97IZ99"/>
<evidence type="ECO:0000259" key="9">
    <source>
        <dbReference type="SMART" id="SM00093"/>
    </source>
</evidence>
<dbReference type="GO" id="GO:0005615">
    <property type="term" value="C:extracellular space"/>
    <property type="evidence" value="ECO:0007669"/>
    <property type="project" value="InterPro"/>
</dbReference>
<comment type="similarity">
    <text evidence="1 6">Belongs to the serpin family.</text>
</comment>
<dbReference type="RefSeq" id="XP_054828186.1">
    <property type="nucleotide sequence ID" value="XM_054972211.1"/>
</dbReference>
<dbReference type="SUPFAM" id="SSF56574">
    <property type="entry name" value="Serpins"/>
    <property type="match status" value="1"/>
</dbReference>
<dbReference type="FunFam" id="3.30.497.10:FF:000001">
    <property type="entry name" value="Serine protease inhibitor"/>
    <property type="match status" value="1"/>
</dbReference>
<accession>A0AA97IZ99</accession>
<organism evidence="10 11">
    <name type="scientific">Eublepharis macularius</name>
    <name type="common">Leopard gecko</name>
    <name type="synonym">Cyrtodactylus macularius</name>
    <dbReference type="NCBI Taxonomy" id="481883"/>
    <lineage>
        <taxon>Eukaryota</taxon>
        <taxon>Metazoa</taxon>
        <taxon>Chordata</taxon>
        <taxon>Craniata</taxon>
        <taxon>Vertebrata</taxon>
        <taxon>Euteleostomi</taxon>
        <taxon>Lepidosauria</taxon>
        <taxon>Squamata</taxon>
        <taxon>Bifurcata</taxon>
        <taxon>Gekkota</taxon>
        <taxon>Eublepharidae</taxon>
        <taxon>Eublepharinae</taxon>
        <taxon>Eublepharis</taxon>
    </lineage>
</organism>
<reference evidence="11" key="1">
    <citation type="submission" date="2025-08" db="UniProtKB">
        <authorList>
            <consortium name="RefSeq"/>
        </authorList>
    </citation>
    <scope>IDENTIFICATION</scope>
    <source>
        <tissue evidence="11">Blood</tissue>
    </source>
</reference>
<dbReference type="PANTHER" id="PTHR11461:SF165">
    <property type="entry name" value="ALPHA-1-ANTITRYPSIN"/>
    <property type="match status" value="1"/>
</dbReference>
<dbReference type="PANTHER" id="PTHR11461">
    <property type="entry name" value="SERINE PROTEASE INHIBITOR, SERPIN"/>
    <property type="match status" value="1"/>
</dbReference>
<dbReference type="Gene3D" id="2.30.39.10">
    <property type="entry name" value="Alpha-1-antitrypsin, domain 1"/>
    <property type="match status" value="1"/>
</dbReference>
<dbReference type="Gene3D" id="3.30.497.10">
    <property type="entry name" value="Antithrombin, subunit I, domain 2"/>
    <property type="match status" value="1"/>
</dbReference>
<dbReference type="KEGG" id="emc:129324805"/>
<dbReference type="InterPro" id="IPR023796">
    <property type="entry name" value="Serpin_dom"/>
</dbReference>
<protein>
    <submittedName>
        <fullName evidence="11">Alpha-1-antiproteinase F-like</fullName>
    </submittedName>
</protein>
<keyword evidence="10" id="KW-1185">Reference proteome</keyword>
<gene>
    <name evidence="11" type="primary">LOC129324805</name>
</gene>
<evidence type="ECO:0000256" key="6">
    <source>
        <dbReference type="RuleBase" id="RU000411"/>
    </source>
</evidence>
<dbReference type="InterPro" id="IPR036186">
    <property type="entry name" value="Serpin_sf"/>
</dbReference>
<evidence type="ECO:0000313" key="11">
    <source>
        <dbReference type="RefSeq" id="XP_054828186.1"/>
    </source>
</evidence>
<evidence type="ECO:0000256" key="8">
    <source>
        <dbReference type="SAM" id="SignalP"/>
    </source>
</evidence>
<dbReference type="Gene3D" id="2.10.310.10">
    <property type="entry name" value="Serpins superfamily"/>
    <property type="match status" value="1"/>
</dbReference>
<dbReference type="GeneID" id="129324805"/>
<feature type="signal peptide" evidence="8">
    <location>
        <begin position="1"/>
        <end position="19"/>
    </location>
</feature>
<dbReference type="Pfam" id="PF00079">
    <property type="entry name" value="Serpin"/>
    <property type="match status" value="1"/>
</dbReference>
<feature type="domain" description="Serpin" evidence="9">
    <location>
        <begin position="65"/>
        <end position="421"/>
    </location>
</feature>
<keyword evidence="5" id="KW-0325">Glycoprotein</keyword>
<dbReference type="InterPro" id="IPR042185">
    <property type="entry name" value="Serpin_sf_2"/>
</dbReference>
<feature type="chain" id="PRO_5041735406" evidence="8">
    <location>
        <begin position="20"/>
        <end position="424"/>
    </location>
</feature>